<comment type="caution">
    <text evidence="7">The sequence shown here is derived from an EMBL/GenBank/DDBJ whole genome shotgun (WGS) entry which is preliminary data.</text>
</comment>
<name>A0A553ZDP3_9ACTN</name>
<dbReference type="OrthoDB" id="3185659at2"/>
<sequence>MADHISVAVLGTGIMGTAMARNLARAGYDVRAWNRTRARAEPLTADGIRVMDTPGEAVDGADTVLTMLLDGPAVLDAMTAAAPRLAPGTLWLQMSTVGIEGTAPLAAFAAAHGLRYVDAPVLGTKDPAEQGQLTVLAAGPADVRERAAAVFDVIGRTTRWVGDDGTDGRASRLKLVLNSWVLTVINGVGEAVALAEGLDVDPRDFLAAVDGGPLDLPYLRMKAEAILSGDLRPSFTVSAARKDARLIAEAAAASGVRTDLAAAAAERLRRAEEQGHGDEDAAAAYHASFGD</sequence>
<dbReference type="InterPro" id="IPR015815">
    <property type="entry name" value="HIBADH-related"/>
</dbReference>
<dbReference type="Proteomes" id="UP000320888">
    <property type="component" value="Unassembled WGS sequence"/>
</dbReference>
<dbReference type="PANTHER" id="PTHR43580:SF2">
    <property type="entry name" value="CYTOKINE-LIKE NUCLEAR FACTOR N-PAC"/>
    <property type="match status" value="1"/>
</dbReference>
<dbReference type="GO" id="GO:0050661">
    <property type="term" value="F:NADP binding"/>
    <property type="evidence" value="ECO:0007669"/>
    <property type="project" value="InterPro"/>
</dbReference>
<dbReference type="InterPro" id="IPR036291">
    <property type="entry name" value="NAD(P)-bd_dom_sf"/>
</dbReference>
<dbReference type="SUPFAM" id="SSF48179">
    <property type="entry name" value="6-phosphogluconate dehydrogenase C-terminal domain-like"/>
    <property type="match status" value="1"/>
</dbReference>
<evidence type="ECO:0000259" key="6">
    <source>
        <dbReference type="Pfam" id="PF14833"/>
    </source>
</evidence>
<dbReference type="Gene3D" id="3.40.50.720">
    <property type="entry name" value="NAD(P)-binding Rossmann-like Domain"/>
    <property type="match status" value="1"/>
</dbReference>
<dbReference type="InterPro" id="IPR013328">
    <property type="entry name" value="6PGD_dom2"/>
</dbReference>
<comment type="similarity">
    <text evidence="1">Belongs to the HIBADH-related family.</text>
</comment>
<evidence type="ECO:0000313" key="7">
    <source>
        <dbReference type="EMBL" id="TSB39566.1"/>
    </source>
</evidence>
<dbReference type="Gene3D" id="1.10.1040.10">
    <property type="entry name" value="N-(1-d-carboxylethyl)-l-norvaline Dehydrogenase, domain 2"/>
    <property type="match status" value="1"/>
</dbReference>
<accession>A0A553ZDP3</accession>
<evidence type="ECO:0000256" key="1">
    <source>
        <dbReference type="ARBA" id="ARBA00009080"/>
    </source>
</evidence>
<feature type="domain" description="6-phosphogluconate dehydrogenase NADP-binding" evidence="5">
    <location>
        <begin position="7"/>
        <end position="162"/>
    </location>
</feature>
<evidence type="ECO:0000259" key="5">
    <source>
        <dbReference type="Pfam" id="PF03446"/>
    </source>
</evidence>
<dbReference type="AlphaFoldDB" id="A0A553ZDP3"/>
<gene>
    <name evidence="7" type="ORF">FNZ23_15235</name>
</gene>
<dbReference type="GO" id="GO:0016491">
    <property type="term" value="F:oxidoreductase activity"/>
    <property type="evidence" value="ECO:0007669"/>
    <property type="project" value="UniProtKB-KW"/>
</dbReference>
<dbReference type="InterPro" id="IPR051265">
    <property type="entry name" value="HIBADH-related_NP60_sf"/>
</dbReference>
<keyword evidence="3" id="KW-0520">NAD</keyword>
<feature type="active site" evidence="4">
    <location>
        <position position="174"/>
    </location>
</feature>
<dbReference type="Pfam" id="PF14833">
    <property type="entry name" value="NAD_binding_11"/>
    <property type="match status" value="1"/>
</dbReference>
<dbReference type="SUPFAM" id="SSF51735">
    <property type="entry name" value="NAD(P)-binding Rossmann-fold domains"/>
    <property type="match status" value="1"/>
</dbReference>
<dbReference type="PANTHER" id="PTHR43580">
    <property type="entry name" value="OXIDOREDUCTASE GLYR1-RELATED"/>
    <property type="match status" value="1"/>
</dbReference>
<dbReference type="InterPro" id="IPR006115">
    <property type="entry name" value="6PGDH_NADP-bd"/>
</dbReference>
<dbReference type="RefSeq" id="WP_143940676.1">
    <property type="nucleotide sequence ID" value="NZ_VKLS01000167.1"/>
</dbReference>
<dbReference type="GO" id="GO:0051287">
    <property type="term" value="F:NAD binding"/>
    <property type="evidence" value="ECO:0007669"/>
    <property type="project" value="InterPro"/>
</dbReference>
<evidence type="ECO:0000313" key="8">
    <source>
        <dbReference type="Proteomes" id="UP000320888"/>
    </source>
</evidence>
<dbReference type="InterPro" id="IPR008927">
    <property type="entry name" value="6-PGluconate_DH-like_C_sf"/>
</dbReference>
<keyword evidence="8" id="KW-1185">Reference proteome</keyword>
<evidence type="ECO:0000256" key="4">
    <source>
        <dbReference type="PIRSR" id="PIRSR000103-1"/>
    </source>
</evidence>
<dbReference type="Pfam" id="PF03446">
    <property type="entry name" value="NAD_binding_2"/>
    <property type="match status" value="1"/>
</dbReference>
<protein>
    <submittedName>
        <fullName evidence="7">NAD(P)-dependent oxidoreductase</fullName>
    </submittedName>
</protein>
<proteinExistence type="inferred from homology"/>
<dbReference type="InterPro" id="IPR029154">
    <property type="entry name" value="HIBADH-like_NADP-bd"/>
</dbReference>
<keyword evidence="2" id="KW-0560">Oxidoreductase</keyword>
<organism evidence="7 8">
    <name type="scientific">Streptomyces benahoarensis</name>
    <dbReference type="NCBI Taxonomy" id="2595054"/>
    <lineage>
        <taxon>Bacteria</taxon>
        <taxon>Bacillati</taxon>
        <taxon>Actinomycetota</taxon>
        <taxon>Actinomycetes</taxon>
        <taxon>Kitasatosporales</taxon>
        <taxon>Streptomycetaceae</taxon>
        <taxon>Streptomyces</taxon>
    </lineage>
</organism>
<dbReference type="PIRSF" id="PIRSF000103">
    <property type="entry name" value="HIBADH"/>
    <property type="match status" value="1"/>
</dbReference>
<reference evidence="7 8" key="1">
    <citation type="submission" date="2019-07" db="EMBL/GenBank/DDBJ databases">
        <title>Draft genome for Streptomyces benahoarensis MZ03-48.</title>
        <authorList>
            <person name="Gonzalez-Pimentel J.L."/>
        </authorList>
    </citation>
    <scope>NUCLEOTIDE SEQUENCE [LARGE SCALE GENOMIC DNA]</scope>
    <source>
        <strain evidence="7 8">MZ03-48</strain>
    </source>
</reference>
<evidence type="ECO:0000256" key="3">
    <source>
        <dbReference type="ARBA" id="ARBA00023027"/>
    </source>
</evidence>
<dbReference type="EMBL" id="VKLS01000167">
    <property type="protein sequence ID" value="TSB39566.1"/>
    <property type="molecule type" value="Genomic_DNA"/>
</dbReference>
<feature type="domain" description="3-hydroxyisobutyrate dehydrogenase-like NAD-binding" evidence="6">
    <location>
        <begin position="168"/>
        <end position="286"/>
    </location>
</feature>
<evidence type="ECO:0000256" key="2">
    <source>
        <dbReference type="ARBA" id="ARBA00023002"/>
    </source>
</evidence>